<feature type="compositionally biased region" description="Polar residues" evidence="1">
    <location>
        <begin position="1"/>
        <end position="10"/>
    </location>
</feature>
<name>A0AAD2GCU8_9STRA</name>
<keyword evidence="3" id="KW-1185">Reference proteome</keyword>
<accession>A0AAD2GCU8</accession>
<proteinExistence type="predicted"/>
<evidence type="ECO:0000313" key="2">
    <source>
        <dbReference type="EMBL" id="CAJ1970156.1"/>
    </source>
</evidence>
<feature type="region of interest" description="Disordered" evidence="1">
    <location>
        <begin position="1"/>
        <end position="54"/>
    </location>
</feature>
<organism evidence="2 3">
    <name type="scientific">Cylindrotheca closterium</name>
    <dbReference type="NCBI Taxonomy" id="2856"/>
    <lineage>
        <taxon>Eukaryota</taxon>
        <taxon>Sar</taxon>
        <taxon>Stramenopiles</taxon>
        <taxon>Ochrophyta</taxon>
        <taxon>Bacillariophyta</taxon>
        <taxon>Bacillariophyceae</taxon>
        <taxon>Bacillariophycidae</taxon>
        <taxon>Bacillariales</taxon>
        <taxon>Bacillariaceae</taxon>
        <taxon>Cylindrotheca</taxon>
    </lineage>
</organism>
<evidence type="ECO:0000256" key="1">
    <source>
        <dbReference type="SAM" id="MobiDB-lite"/>
    </source>
</evidence>
<dbReference type="Proteomes" id="UP001295423">
    <property type="component" value="Unassembled WGS sequence"/>
</dbReference>
<feature type="compositionally biased region" description="Basic residues" evidence="1">
    <location>
        <begin position="26"/>
        <end position="38"/>
    </location>
</feature>
<sequence length="115" mass="13616">MTIESSYHSTSNRRKRSREEVSPSAYHHHCHHDSHHHHHDDSSNAPPTAKTSRPDWYLNRMDHRLQWALKCSREGNVRMMDFYLSQAKKDAVASQSYGDAFLQWESWIRGQLQQD</sequence>
<reference evidence="2" key="1">
    <citation type="submission" date="2023-08" db="EMBL/GenBank/DDBJ databases">
        <authorList>
            <person name="Audoor S."/>
            <person name="Bilcke G."/>
        </authorList>
    </citation>
    <scope>NUCLEOTIDE SEQUENCE</scope>
</reference>
<protein>
    <submittedName>
        <fullName evidence="2">Uncharacterized protein</fullName>
    </submittedName>
</protein>
<dbReference type="EMBL" id="CAKOGP040002469">
    <property type="protein sequence ID" value="CAJ1970156.1"/>
    <property type="molecule type" value="Genomic_DNA"/>
</dbReference>
<evidence type="ECO:0000313" key="3">
    <source>
        <dbReference type="Proteomes" id="UP001295423"/>
    </source>
</evidence>
<gene>
    <name evidence="2" type="ORF">CYCCA115_LOCUS24179</name>
</gene>
<comment type="caution">
    <text evidence="2">The sequence shown here is derived from an EMBL/GenBank/DDBJ whole genome shotgun (WGS) entry which is preliminary data.</text>
</comment>
<dbReference type="AlphaFoldDB" id="A0AAD2GCU8"/>